<comment type="caution">
    <text evidence="1">The sequence shown here is derived from an EMBL/GenBank/DDBJ whole genome shotgun (WGS) entry which is preliminary data.</text>
</comment>
<dbReference type="Proteomes" id="UP000029964">
    <property type="component" value="Unassembled WGS sequence"/>
</dbReference>
<evidence type="ECO:0000313" key="1">
    <source>
        <dbReference type="EMBL" id="KFH45052.1"/>
    </source>
</evidence>
<organism evidence="1 2">
    <name type="scientific">Hapsidospora chrysogenum (strain ATCC 11550 / CBS 779.69 / DSM 880 / IAM 14645 / JCM 23072 / IMI 49137)</name>
    <name type="common">Acremonium chrysogenum</name>
    <dbReference type="NCBI Taxonomy" id="857340"/>
    <lineage>
        <taxon>Eukaryota</taxon>
        <taxon>Fungi</taxon>
        <taxon>Dikarya</taxon>
        <taxon>Ascomycota</taxon>
        <taxon>Pezizomycotina</taxon>
        <taxon>Sordariomycetes</taxon>
        <taxon>Hypocreomycetidae</taxon>
        <taxon>Hypocreales</taxon>
        <taxon>Bionectriaceae</taxon>
        <taxon>Hapsidospora</taxon>
    </lineage>
</organism>
<accession>A0A086T6S0</accession>
<protein>
    <submittedName>
        <fullName evidence="1">Uncharacterized protein</fullName>
    </submittedName>
</protein>
<gene>
    <name evidence="1" type="ORF">ACRE_041020</name>
</gene>
<dbReference type="AlphaFoldDB" id="A0A086T6S0"/>
<evidence type="ECO:0000313" key="2">
    <source>
        <dbReference type="Proteomes" id="UP000029964"/>
    </source>
</evidence>
<sequence>MRSEFRGLTAATEPPAPSEVGLFRADCQLPSMYAYVFELSYPGAGGGMIWMASVTLDFQPWDDAESQALFLHLNARDAKLKCKREDPLC</sequence>
<proteinExistence type="predicted"/>
<name>A0A086T6S0_HAPC1</name>
<dbReference type="HOGENOM" id="CLU_2454179_0_0_1"/>
<reference evidence="2" key="1">
    <citation type="journal article" date="2014" name="Genome Announc.">
        <title>Genome sequence and annotation of Acremonium chrysogenum, producer of the beta-lactam antibiotic cephalosporin C.</title>
        <authorList>
            <person name="Terfehr D."/>
            <person name="Dahlmann T.A."/>
            <person name="Specht T."/>
            <person name="Zadra I."/>
            <person name="Kuernsteiner H."/>
            <person name="Kueck U."/>
        </authorList>
    </citation>
    <scope>NUCLEOTIDE SEQUENCE [LARGE SCALE GENOMIC DNA]</scope>
    <source>
        <strain evidence="2">ATCC 11550 / CBS 779.69 / DSM 880 / IAM 14645 / JCM 23072 / IMI 49137</strain>
    </source>
</reference>
<dbReference type="EMBL" id="JPKY01000038">
    <property type="protein sequence ID" value="KFH45052.1"/>
    <property type="molecule type" value="Genomic_DNA"/>
</dbReference>
<keyword evidence="2" id="KW-1185">Reference proteome</keyword>